<dbReference type="Proteomes" id="UP000886523">
    <property type="component" value="Unassembled WGS sequence"/>
</dbReference>
<evidence type="ECO:0000313" key="2">
    <source>
        <dbReference type="EMBL" id="KAF9512164.1"/>
    </source>
</evidence>
<protein>
    <recommendedName>
        <fullName evidence="4">PH domain-containing protein</fullName>
    </recommendedName>
</protein>
<reference evidence="2" key="1">
    <citation type="journal article" date="2020" name="Nat. Commun.">
        <title>Large-scale genome sequencing of mycorrhizal fungi provides insights into the early evolution of symbiotic traits.</title>
        <authorList>
            <person name="Miyauchi S."/>
            <person name="Kiss E."/>
            <person name="Kuo A."/>
            <person name="Drula E."/>
            <person name="Kohler A."/>
            <person name="Sanchez-Garcia M."/>
            <person name="Morin E."/>
            <person name="Andreopoulos B."/>
            <person name="Barry K.W."/>
            <person name="Bonito G."/>
            <person name="Buee M."/>
            <person name="Carver A."/>
            <person name="Chen C."/>
            <person name="Cichocki N."/>
            <person name="Clum A."/>
            <person name="Culley D."/>
            <person name="Crous P.W."/>
            <person name="Fauchery L."/>
            <person name="Girlanda M."/>
            <person name="Hayes R.D."/>
            <person name="Keri Z."/>
            <person name="LaButti K."/>
            <person name="Lipzen A."/>
            <person name="Lombard V."/>
            <person name="Magnuson J."/>
            <person name="Maillard F."/>
            <person name="Murat C."/>
            <person name="Nolan M."/>
            <person name="Ohm R.A."/>
            <person name="Pangilinan J."/>
            <person name="Pereira M.F."/>
            <person name="Perotto S."/>
            <person name="Peter M."/>
            <person name="Pfister S."/>
            <person name="Riley R."/>
            <person name="Sitrit Y."/>
            <person name="Stielow J.B."/>
            <person name="Szollosi G."/>
            <person name="Zifcakova L."/>
            <person name="Stursova M."/>
            <person name="Spatafora J.W."/>
            <person name="Tedersoo L."/>
            <person name="Vaario L.M."/>
            <person name="Yamada A."/>
            <person name="Yan M."/>
            <person name="Wang P."/>
            <person name="Xu J."/>
            <person name="Bruns T."/>
            <person name="Baldrian P."/>
            <person name="Vilgalys R."/>
            <person name="Dunand C."/>
            <person name="Henrissat B."/>
            <person name="Grigoriev I.V."/>
            <person name="Hibbett D."/>
            <person name="Nagy L.G."/>
            <person name="Martin F.M."/>
        </authorList>
    </citation>
    <scope>NUCLEOTIDE SEQUENCE</scope>
    <source>
        <strain evidence="2">UP504</strain>
    </source>
</reference>
<feature type="compositionally biased region" description="Low complexity" evidence="1">
    <location>
        <begin position="100"/>
        <end position="121"/>
    </location>
</feature>
<dbReference type="EMBL" id="MU128990">
    <property type="protein sequence ID" value="KAF9512164.1"/>
    <property type="molecule type" value="Genomic_DNA"/>
</dbReference>
<organism evidence="2 3">
    <name type="scientific">Hydnum rufescens UP504</name>
    <dbReference type="NCBI Taxonomy" id="1448309"/>
    <lineage>
        <taxon>Eukaryota</taxon>
        <taxon>Fungi</taxon>
        <taxon>Dikarya</taxon>
        <taxon>Basidiomycota</taxon>
        <taxon>Agaricomycotina</taxon>
        <taxon>Agaricomycetes</taxon>
        <taxon>Cantharellales</taxon>
        <taxon>Hydnaceae</taxon>
        <taxon>Hydnum</taxon>
    </lineage>
</organism>
<feature type="compositionally biased region" description="Low complexity" evidence="1">
    <location>
        <begin position="488"/>
        <end position="498"/>
    </location>
</feature>
<feature type="region of interest" description="Disordered" evidence="1">
    <location>
        <begin position="366"/>
        <end position="423"/>
    </location>
</feature>
<dbReference type="AlphaFoldDB" id="A0A9P6AUB7"/>
<feature type="compositionally biased region" description="Low complexity" evidence="1">
    <location>
        <begin position="277"/>
        <end position="286"/>
    </location>
</feature>
<keyword evidence="3" id="KW-1185">Reference proteome</keyword>
<feature type="compositionally biased region" description="Low complexity" evidence="1">
    <location>
        <begin position="245"/>
        <end position="268"/>
    </location>
</feature>
<feature type="region of interest" description="Disordered" evidence="1">
    <location>
        <begin position="238"/>
        <end position="294"/>
    </location>
</feature>
<proteinExistence type="predicted"/>
<feature type="compositionally biased region" description="Low complexity" evidence="1">
    <location>
        <begin position="379"/>
        <end position="389"/>
    </location>
</feature>
<accession>A0A9P6AUB7</accession>
<gene>
    <name evidence="2" type="ORF">BS47DRAFT_1099798</name>
</gene>
<dbReference type="OrthoDB" id="3271300at2759"/>
<comment type="caution">
    <text evidence="2">The sequence shown here is derived from an EMBL/GenBank/DDBJ whole genome shotgun (WGS) entry which is preliminary data.</text>
</comment>
<dbReference type="SUPFAM" id="SSF50729">
    <property type="entry name" value="PH domain-like"/>
    <property type="match status" value="1"/>
</dbReference>
<evidence type="ECO:0008006" key="4">
    <source>
        <dbReference type="Google" id="ProtNLM"/>
    </source>
</evidence>
<feature type="region of interest" description="Disordered" evidence="1">
    <location>
        <begin position="642"/>
        <end position="663"/>
    </location>
</feature>
<evidence type="ECO:0000313" key="3">
    <source>
        <dbReference type="Proteomes" id="UP000886523"/>
    </source>
</evidence>
<feature type="region of interest" description="Disordered" evidence="1">
    <location>
        <begin position="438"/>
        <end position="501"/>
    </location>
</feature>
<feature type="region of interest" description="Disordered" evidence="1">
    <location>
        <begin position="721"/>
        <end position="791"/>
    </location>
</feature>
<name>A0A9P6AUB7_9AGAM</name>
<feature type="region of interest" description="Disordered" evidence="1">
    <location>
        <begin position="81"/>
        <end position="153"/>
    </location>
</feature>
<feature type="compositionally biased region" description="Polar residues" evidence="1">
    <location>
        <begin position="723"/>
        <end position="740"/>
    </location>
</feature>
<feature type="compositionally biased region" description="Low complexity" evidence="1">
    <location>
        <begin position="438"/>
        <end position="450"/>
    </location>
</feature>
<sequence>MPRAEFPDHPGKEHRSGPVFVCCRLAPTDQWFTTHLDLSWSIEEVKVHLLAKSLGDVTPRYTRSHRVPLALNIDTSVANYSNNPSGSRIIPNNDAADPWSPRSPSVSPSVTSPFTPAASAPTSPPIIYSRFFPSSPKRSGEPDPYDSDSGPLVFAQPQHTDYDYISDSYDAEILGSPTNLQRVYVSSEIEEEPSAPEPFSVNETPRLTPPVSRTVHRVSSHVTFSAATLQKIISRHAAEPHSLDSRSTSDPISSSTPAASSPSSPNRILPRRPRDFSSSTTESSASETHRLTPAERIHHEKLRALSWTLYSFSTSRYWVDNERLSHYDIRPGQLIEIHRRGRVVSLPRHRYTQPYFDSLVYRARPRGKGKHTDKEMETRGVGVRSSSSSINMKGSPSPSIPPSRHHSIRGRLPSYDLRDRESDGPSLMVDEYVITTAPSSHDTASTASTSHRGVADLTSPPTSQVPLLRPHQLRPHGSSSSLRHEVKSSTSTFGGTSKSPPPSWKLRWLVVRDGMLRIWKDRSATNPLEEFDLDCLISVQEFYSDIMPVYPTQCRKYLLAVFAKEDSGEHSREDLIINLPDEDCHSNLFRILFRMARLNTHNSRSPSRRPLRSPESQLPWPGWRESLVEKAAMAGRGLAKFRDGRTYGPFQPPDVSASTTEQDEWVGVSENEWENWEDEYGGRDAIREVAMDAGFQTDVFGSSSKRENRVRSKSMAISGRSIVASSSKEPQSPITESISPSAGRRRSSTVTLASLARRRPSTSQSNRGLAFRHNDFALTRNPSKRAEASKA</sequence>
<feature type="region of interest" description="Disordered" evidence="1">
    <location>
        <begin position="187"/>
        <end position="218"/>
    </location>
</feature>
<evidence type="ECO:0000256" key="1">
    <source>
        <dbReference type="SAM" id="MobiDB-lite"/>
    </source>
</evidence>